<sequence>MAQGKKQNRRGGRPGAQGRSGRAGAGKSGGGAGKACAAGRRGAPGGRGASAKGGAKGAAGAKSPKVVFDDPAGREEPRTLRLGVVPGATPGKWIERWRERMPQVTLDLVEVPAAEAREALLADEVDLATLRRPLEETGLHVVDLYTELPVVVMSAESDLTVAEELDLSDLAGEVLITPGDDVLGGFEVPGTVAPRFDTIPATGDVIATVASGAGITIVPMSLARLHHRRDATYRVLREGPVSQVALAWLQEKDSDDIQTFVGITRGRTANSTR</sequence>
<feature type="compositionally biased region" description="Gly residues" evidence="5">
    <location>
        <begin position="21"/>
        <end position="33"/>
    </location>
</feature>
<evidence type="ECO:0000313" key="8">
    <source>
        <dbReference type="Proteomes" id="UP001500755"/>
    </source>
</evidence>
<feature type="region of interest" description="Disordered" evidence="5">
    <location>
        <begin position="1"/>
        <end position="74"/>
    </location>
</feature>
<evidence type="ECO:0000256" key="3">
    <source>
        <dbReference type="ARBA" id="ARBA00023125"/>
    </source>
</evidence>
<feature type="compositionally biased region" description="Basic residues" evidence="5">
    <location>
        <begin position="1"/>
        <end position="12"/>
    </location>
</feature>
<dbReference type="PANTHER" id="PTHR30346">
    <property type="entry name" value="TRANSCRIPTIONAL DUAL REGULATOR HCAR-RELATED"/>
    <property type="match status" value="1"/>
</dbReference>
<comment type="caution">
    <text evidence="7">The sequence shown here is derived from an EMBL/GenBank/DDBJ whole genome shotgun (WGS) entry which is preliminary data.</text>
</comment>
<protein>
    <recommendedName>
        <fullName evidence="6">LysR substrate-binding domain-containing protein</fullName>
    </recommendedName>
</protein>
<name>A0ABN2T511_9MICO</name>
<dbReference type="SUPFAM" id="SSF53850">
    <property type="entry name" value="Periplasmic binding protein-like II"/>
    <property type="match status" value="1"/>
</dbReference>
<gene>
    <name evidence="7" type="ORF">GCM10009755_02110</name>
</gene>
<organism evidence="7 8">
    <name type="scientific">Brevibacterium samyangense</name>
    <dbReference type="NCBI Taxonomy" id="366888"/>
    <lineage>
        <taxon>Bacteria</taxon>
        <taxon>Bacillati</taxon>
        <taxon>Actinomycetota</taxon>
        <taxon>Actinomycetes</taxon>
        <taxon>Micrococcales</taxon>
        <taxon>Brevibacteriaceae</taxon>
        <taxon>Brevibacterium</taxon>
    </lineage>
</organism>
<dbReference type="Gene3D" id="3.40.190.10">
    <property type="entry name" value="Periplasmic binding protein-like II"/>
    <property type="match status" value="2"/>
</dbReference>
<dbReference type="Pfam" id="PF03466">
    <property type="entry name" value="LysR_substrate"/>
    <property type="match status" value="1"/>
</dbReference>
<dbReference type="EMBL" id="BAAANO010000002">
    <property type="protein sequence ID" value="GAA1998392.1"/>
    <property type="molecule type" value="Genomic_DNA"/>
</dbReference>
<dbReference type="InterPro" id="IPR005119">
    <property type="entry name" value="LysR_subst-bd"/>
</dbReference>
<evidence type="ECO:0000256" key="5">
    <source>
        <dbReference type="SAM" id="MobiDB-lite"/>
    </source>
</evidence>
<accession>A0ABN2T511</accession>
<dbReference type="RefSeq" id="WP_344306145.1">
    <property type="nucleotide sequence ID" value="NZ_BAAANO010000002.1"/>
</dbReference>
<evidence type="ECO:0000259" key="6">
    <source>
        <dbReference type="Pfam" id="PF03466"/>
    </source>
</evidence>
<feature type="compositionally biased region" description="Low complexity" evidence="5">
    <location>
        <begin position="49"/>
        <end position="65"/>
    </location>
</feature>
<reference evidence="7 8" key="1">
    <citation type="journal article" date="2019" name="Int. J. Syst. Evol. Microbiol.">
        <title>The Global Catalogue of Microorganisms (GCM) 10K type strain sequencing project: providing services to taxonomists for standard genome sequencing and annotation.</title>
        <authorList>
            <consortium name="The Broad Institute Genomics Platform"/>
            <consortium name="The Broad Institute Genome Sequencing Center for Infectious Disease"/>
            <person name="Wu L."/>
            <person name="Ma J."/>
        </authorList>
    </citation>
    <scope>NUCLEOTIDE SEQUENCE [LARGE SCALE GENOMIC DNA]</scope>
    <source>
        <strain evidence="7 8">JCM 14546</strain>
    </source>
</reference>
<keyword evidence="3" id="KW-0238">DNA-binding</keyword>
<feature type="domain" description="LysR substrate-binding" evidence="6">
    <location>
        <begin position="75"/>
        <end position="265"/>
    </location>
</feature>
<evidence type="ECO:0000256" key="1">
    <source>
        <dbReference type="ARBA" id="ARBA00009437"/>
    </source>
</evidence>
<evidence type="ECO:0000256" key="2">
    <source>
        <dbReference type="ARBA" id="ARBA00023015"/>
    </source>
</evidence>
<keyword evidence="8" id="KW-1185">Reference proteome</keyword>
<evidence type="ECO:0000313" key="7">
    <source>
        <dbReference type="EMBL" id="GAA1998392.1"/>
    </source>
</evidence>
<evidence type="ECO:0000256" key="4">
    <source>
        <dbReference type="ARBA" id="ARBA00023163"/>
    </source>
</evidence>
<keyword evidence="2" id="KW-0805">Transcription regulation</keyword>
<comment type="similarity">
    <text evidence="1">Belongs to the LysR transcriptional regulatory family.</text>
</comment>
<dbReference type="PANTHER" id="PTHR30346:SF0">
    <property type="entry name" value="HCA OPERON TRANSCRIPTIONAL ACTIVATOR HCAR"/>
    <property type="match status" value="1"/>
</dbReference>
<keyword evidence="4" id="KW-0804">Transcription</keyword>
<dbReference type="Proteomes" id="UP001500755">
    <property type="component" value="Unassembled WGS sequence"/>
</dbReference>
<proteinExistence type="inferred from homology"/>